<dbReference type="SUPFAM" id="SSF50044">
    <property type="entry name" value="SH3-domain"/>
    <property type="match status" value="1"/>
</dbReference>
<evidence type="ECO:0000259" key="2">
    <source>
        <dbReference type="PROSITE" id="PS51781"/>
    </source>
</evidence>
<dbReference type="CDD" id="cd14667">
    <property type="entry name" value="3D_containing_proteins"/>
    <property type="match status" value="1"/>
</dbReference>
<dbReference type="Gene3D" id="2.30.30.40">
    <property type="entry name" value="SH3 Domains"/>
    <property type="match status" value="1"/>
</dbReference>
<evidence type="ECO:0000313" key="3">
    <source>
        <dbReference type="EMBL" id="BCZ47965.1"/>
    </source>
</evidence>
<dbReference type="PROSITE" id="PS51781">
    <property type="entry name" value="SH3B"/>
    <property type="match status" value="1"/>
</dbReference>
<organism evidence="3 4">
    <name type="scientific">Clostridium gelidum</name>
    <dbReference type="NCBI Taxonomy" id="704125"/>
    <lineage>
        <taxon>Bacteria</taxon>
        <taxon>Bacillati</taxon>
        <taxon>Bacillota</taxon>
        <taxon>Clostridia</taxon>
        <taxon>Eubacteriales</taxon>
        <taxon>Clostridiaceae</taxon>
        <taxon>Clostridium</taxon>
    </lineage>
</organism>
<dbReference type="InterPro" id="IPR036028">
    <property type="entry name" value="SH3-like_dom_sf"/>
</dbReference>
<dbReference type="Pfam" id="PF08239">
    <property type="entry name" value="SH3_3"/>
    <property type="match status" value="1"/>
</dbReference>
<accession>A0ABM7T9X4</accession>
<evidence type="ECO:0000313" key="4">
    <source>
        <dbReference type="Proteomes" id="UP000824633"/>
    </source>
</evidence>
<dbReference type="Pfam" id="PF06725">
    <property type="entry name" value="3D"/>
    <property type="match status" value="1"/>
</dbReference>
<feature type="domain" description="SH3b" evidence="2">
    <location>
        <begin position="69"/>
        <end position="132"/>
    </location>
</feature>
<reference evidence="4" key="1">
    <citation type="submission" date="2021-07" db="EMBL/GenBank/DDBJ databases">
        <title>Complete genome sequencing of a Clostridium isolate.</title>
        <authorList>
            <person name="Ueki A."/>
            <person name="Tonouchi A."/>
        </authorList>
    </citation>
    <scope>NUCLEOTIDE SEQUENCE [LARGE SCALE GENOMIC DNA]</scope>
    <source>
        <strain evidence="4">C5S11</strain>
    </source>
</reference>
<dbReference type="EMBL" id="AP024849">
    <property type="protein sequence ID" value="BCZ47965.1"/>
    <property type="molecule type" value="Genomic_DNA"/>
</dbReference>
<protein>
    <recommendedName>
        <fullName evidence="2">SH3b domain-containing protein</fullName>
    </recommendedName>
</protein>
<dbReference type="InterPro" id="IPR010611">
    <property type="entry name" value="3D_dom"/>
</dbReference>
<gene>
    <name evidence="3" type="ORF">psyc5s11_40320</name>
</gene>
<proteinExistence type="predicted"/>
<keyword evidence="1" id="KW-1133">Transmembrane helix</keyword>
<dbReference type="InterPro" id="IPR003646">
    <property type="entry name" value="SH3-like_bac-type"/>
</dbReference>
<name>A0ABM7T9X4_9CLOT</name>
<evidence type="ECO:0000256" key="1">
    <source>
        <dbReference type="SAM" id="Phobius"/>
    </source>
</evidence>
<keyword evidence="4" id="KW-1185">Reference proteome</keyword>
<feature type="transmembrane region" description="Helical" evidence="1">
    <location>
        <begin position="7"/>
        <end position="26"/>
    </location>
</feature>
<keyword evidence="1" id="KW-0472">Membrane</keyword>
<sequence>MSRLGKYVCALYICLAIVIGGFAAYFKVILSDPNNLIAQRYNAFFYGSYDNNLSNPQGKLVTTAPNYKKHGQVINIDSNLCIREEPNLDSYISYCLYEGMIFDILEKDNGWYKIKYEDIIGYANGDYIEEYDETPPNKVYDEIQSNSIFKKATPIEAELTAYCNCAICSEAWGSQTAMQTHTRVGVIAAPKDIPLGSKIYIPELKDYKEDRIFNVEDRGGAVVVKNDGTYIIDIWLPTHEQVNEFGRKKTIVYLME</sequence>
<keyword evidence="1" id="KW-0812">Transmembrane</keyword>
<dbReference type="InterPro" id="IPR059180">
    <property type="entry name" value="3D_YorM"/>
</dbReference>
<dbReference type="Proteomes" id="UP000824633">
    <property type="component" value="Chromosome"/>
</dbReference>